<dbReference type="PIRSF" id="PIRSF000446">
    <property type="entry name" value="Mct"/>
    <property type="match status" value="1"/>
</dbReference>
<dbReference type="Proteomes" id="UP000824988">
    <property type="component" value="Chromosome"/>
</dbReference>
<protein>
    <recommendedName>
        <fullName evidence="4">Malonyl CoA-acyl carrier protein transacylase</fullName>
        <ecNumber evidence="4">2.3.1.39</ecNumber>
    </recommendedName>
</protein>
<keyword evidence="2 4" id="KW-0012">Acyltransferase</keyword>
<dbReference type="Pfam" id="PF00698">
    <property type="entry name" value="Acyl_transf_1"/>
    <property type="match status" value="1"/>
</dbReference>
<organism evidence="6 7">
    <name type="scientific">Methylogaea oryzae</name>
    <dbReference type="NCBI Taxonomy" id="1295382"/>
    <lineage>
        <taxon>Bacteria</taxon>
        <taxon>Pseudomonadati</taxon>
        <taxon>Pseudomonadota</taxon>
        <taxon>Gammaproteobacteria</taxon>
        <taxon>Methylococcales</taxon>
        <taxon>Methylococcaceae</taxon>
        <taxon>Methylogaea</taxon>
    </lineage>
</organism>
<proteinExistence type="inferred from homology"/>
<dbReference type="PANTHER" id="PTHR42681:SF1">
    <property type="entry name" value="MALONYL-COA-ACYL CARRIER PROTEIN TRANSACYLASE, MITOCHONDRIAL"/>
    <property type="match status" value="1"/>
</dbReference>
<evidence type="ECO:0000256" key="1">
    <source>
        <dbReference type="ARBA" id="ARBA00022679"/>
    </source>
</evidence>
<evidence type="ECO:0000256" key="3">
    <source>
        <dbReference type="ARBA" id="ARBA00048462"/>
    </source>
</evidence>
<accession>A0A8D4VP91</accession>
<reference evidence="6" key="1">
    <citation type="submission" date="2019-06" db="EMBL/GenBank/DDBJ databases">
        <title>Complete genome sequence of Methylogaea oryzae strain JCM16910.</title>
        <authorList>
            <person name="Asakawa S."/>
        </authorList>
    </citation>
    <scope>NUCLEOTIDE SEQUENCE</scope>
    <source>
        <strain evidence="6">E10</strain>
    </source>
</reference>
<dbReference type="NCBIfam" id="TIGR00128">
    <property type="entry name" value="fabD"/>
    <property type="match status" value="1"/>
</dbReference>
<dbReference type="PANTHER" id="PTHR42681">
    <property type="entry name" value="MALONYL-COA-ACYL CARRIER PROTEIN TRANSACYLASE, MITOCHONDRIAL"/>
    <property type="match status" value="1"/>
</dbReference>
<dbReference type="FunFam" id="3.30.70.250:FF:000001">
    <property type="entry name" value="Malonyl CoA-acyl carrier protein transacylase"/>
    <property type="match status" value="1"/>
</dbReference>
<dbReference type="GO" id="GO:0005829">
    <property type="term" value="C:cytosol"/>
    <property type="evidence" value="ECO:0007669"/>
    <property type="project" value="TreeGrafter"/>
</dbReference>
<evidence type="ECO:0000313" key="7">
    <source>
        <dbReference type="Proteomes" id="UP000824988"/>
    </source>
</evidence>
<dbReference type="InterPro" id="IPR024925">
    <property type="entry name" value="Malonyl_CoA-ACP_transAc"/>
</dbReference>
<evidence type="ECO:0000256" key="2">
    <source>
        <dbReference type="ARBA" id="ARBA00023315"/>
    </source>
</evidence>
<sequence>MEQQHNFLAVVFPGQGSQAVGMLAGLAAAHPEVEETFAQASAVLGFDLWKLVGAGPEDQLNLTVNTQPAMLAAGVAAYRVWRKQGGALPGWMAGHSLGEYTALVCAGALAFEDAVKLVRERARLMQEAVPAGEGGMAAILGLDDAQVVAVCGEISAAGGRVSPANFNAPGQVVIAGDAAAVAQAVEAAKAAGAKRALPLPVSVPSHCPLMAGAADKLLELLAQTPIQAPAIPVVHNADVGTHAAPDVIRNVLARQLSSPVRWVESVKFMHEQGVSLFMECGPGKVLTGLNKRIAGDARSHCIFDADSLAAALEMVK</sequence>
<name>A0A8D4VP91_9GAMM</name>
<comment type="similarity">
    <text evidence="4">Belongs to the fabD family.</text>
</comment>
<evidence type="ECO:0000313" key="6">
    <source>
        <dbReference type="EMBL" id="BBL69985.1"/>
    </source>
</evidence>
<dbReference type="GO" id="GO:0004314">
    <property type="term" value="F:[acyl-carrier-protein] S-malonyltransferase activity"/>
    <property type="evidence" value="ECO:0007669"/>
    <property type="project" value="UniProtKB-EC"/>
</dbReference>
<dbReference type="InterPro" id="IPR004410">
    <property type="entry name" value="Malonyl_CoA-ACP_transAc_FabD"/>
</dbReference>
<keyword evidence="7" id="KW-1185">Reference proteome</keyword>
<dbReference type="InterPro" id="IPR050858">
    <property type="entry name" value="Mal-CoA-ACP_Trans/PKS_FabD"/>
</dbReference>
<dbReference type="RefSeq" id="WP_221048155.1">
    <property type="nucleotide sequence ID" value="NZ_AP019782.1"/>
</dbReference>
<gene>
    <name evidence="6" type="primary">fabD</name>
    <name evidence="6" type="ORF">MoryE10_05910</name>
</gene>
<dbReference type="AlphaFoldDB" id="A0A8D4VP91"/>
<evidence type="ECO:0000259" key="5">
    <source>
        <dbReference type="SMART" id="SM00827"/>
    </source>
</evidence>
<dbReference type="SMART" id="SM00827">
    <property type="entry name" value="PKS_AT"/>
    <property type="match status" value="1"/>
</dbReference>
<dbReference type="GO" id="GO:0006633">
    <property type="term" value="P:fatty acid biosynthetic process"/>
    <property type="evidence" value="ECO:0007669"/>
    <property type="project" value="TreeGrafter"/>
</dbReference>
<feature type="domain" description="Malonyl-CoA:ACP transacylase (MAT)" evidence="5">
    <location>
        <begin position="11"/>
        <end position="314"/>
    </location>
</feature>
<comment type="catalytic activity">
    <reaction evidence="3 4">
        <text>holo-[ACP] + malonyl-CoA = malonyl-[ACP] + CoA</text>
        <dbReference type="Rhea" id="RHEA:41792"/>
        <dbReference type="Rhea" id="RHEA-COMP:9623"/>
        <dbReference type="Rhea" id="RHEA-COMP:9685"/>
        <dbReference type="ChEBI" id="CHEBI:57287"/>
        <dbReference type="ChEBI" id="CHEBI:57384"/>
        <dbReference type="ChEBI" id="CHEBI:64479"/>
        <dbReference type="ChEBI" id="CHEBI:78449"/>
        <dbReference type="EC" id="2.3.1.39"/>
    </reaction>
</comment>
<dbReference type="KEGG" id="moz:MoryE10_05910"/>
<keyword evidence="1 4" id="KW-0808">Transferase</keyword>
<dbReference type="InterPro" id="IPR014043">
    <property type="entry name" value="Acyl_transferase_dom"/>
</dbReference>
<dbReference type="EC" id="2.3.1.39" evidence="4"/>
<evidence type="ECO:0000256" key="4">
    <source>
        <dbReference type="PIRNR" id="PIRNR000446"/>
    </source>
</evidence>
<dbReference type="EMBL" id="AP019782">
    <property type="protein sequence ID" value="BBL69985.1"/>
    <property type="molecule type" value="Genomic_DNA"/>
</dbReference>